<organism evidence="2 3">
    <name type="scientific">Chromobacterium vaccinii</name>
    <dbReference type="NCBI Taxonomy" id="1108595"/>
    <lineage>
        <taxon>Bacteria</taxon>
        <taxon>Pseudomonadati</taxon>
        <taxon>Pseudomonadota</taxon>
        <taxon>Betaproteobacteria</taxon>
        <taxon>Neisseriales</taxon>
        <taxon>Chromobacteriaceae</taxon>
        <taxon>Chromobacterium</taxon>
    </lineage>
</organism>
<dbReference type="EMBL" id="JBDOJC010000001">
    <property type="protein sequence ID" value="MEO2215460.1"/>
    <property type="molecule type" value="Genomic_DNA"/>
</dbReference>
<keyword evidence="1" id="KW-0472">Membrane</keyword>
<keyword evidence="1" id="KW-0812">Transmembrane</keyword>
<name>A0ABV0F5V0_9NEIS</name>
<gene>
    <name evidence="2" type="ORF">ABGV49_00065</name>
</gene>
<comment type="caution">
    <text evidence="2">The sequence shown here is derived from an EMBL/GenBank/DDBJ whole genome shotgun (WGS) entry which is preliminary data.</text>
</comment>
<evidence type="ECO:0000313" key="2">
    <source>
        <dbReference type="EMBL" id="MEO2215460.1"/>
    </source>
</evidence>
<keyword evidence="1" id="KW-1133">Transmembrane helix</keyword>
<dbReference type="RefSeq" id="WP_347369265.1">
    <property type="nucleotide sequence ID" value="NZ_JBDOJC010000001.1"/>
</dbReference>
<keyword evidence="3" id="KW-1185">Reference proteome</keyword>
<reference evidence="2 3" key="1">
    <citation type="submission" date="2024-05" db="EMBL/GenBank/DDBJ databases">
        <authorList>
            <person name="De Oliveira J.P."/>
            <person name="Noriler S.A."/>
            <person name="De Oliveira A.G."/>
            <person name="Sipoli D.S."/>
        </authorList>
    </citation>
    <scope>NUCLEOTIDE SEQUENCE [LARGE SCALE GENOMIC DNA]</scope>
    <source>
        <strain evidence="2 3">LABIM189</strain>
    </source>
</reference>
<accession>A0ABV0F5V0</accession>
<evidence type="ECO:0000256" key="1">
    <source>
        <dbReference type="SAM" id="Phobius"/>
    </source>
</evidence>
<evidence type="ECO:0000313" key="3">
    <source>
        <dbReference type="Proteomes" id="UP001455709"/>
    </source>
</evidence>
<protein>
    <submittedName>
        <fullName evidence="2">Uncharacterized protein</fullName>
    </submittedName>
</protein>
<sequence length="80" mass="8669">MIKLFQRMRDNRKLAVATLLLSTLIFMLASAFWRGGAAEGALAALLCPLLLLLALAGQLSSLLALLQKTTKMKRLLKTAA</sequence>
<proteinExistence type="predicted"/>
<dbReference type="Proteomes" id="UP001455709">
    <property type="component" value="Unassembled WGS sequence"/>
</dbReference>
<feature type="transmembrane region" description="Helical" evidence="1">
    <location>
        <begin position="41"/>
        <end position="66"/>
    </location>
</feature>